<dbReference type="OrthoDB" id="248175at2"/>
<feature type="domain" description="PDZ" evidence="4">
    <location>
        <begin position="339"/>
        <end position="434"/>
    </location>
</feature>
<dbReference type="InterPro" id="IPR001940">
    <property type="entry name" value="Peptidase_S1C"/>
</dbReference>
<evidence type="ECO:0000313" key="5">
    <source>
        <dbReference type="EMBL" id="TWT79003.1"/>
    </source>
</evidence>
<keyword evidence="2 5" id="KW-0645">Protease</keyword>
<dbReference type="InterPro" id="IPR036034">
    <property type="entry name" value="PDZ_sf"/>
</dbReference>
<dbReference type="PRINTS" id="PR00834">
    <property type="entry name" value="PROTEASES2C"/>
</dbReference>
<sequence length="665" mass="70590">MRSTCRAPKRTLGVFVKRCFLVCFLALFASTLEPIIALGQDVAFRSAMAKAVRATASRALPSIVAIEIVGGSGIANGEVEQDAPTSGVIVDSDGHIIASRIVVRRPSASILVVLADGSRHAAKVVSQDFHRDLVLLKIETDRPLAPIELPESVDLKIGQTTVAVGRYGSEASPIVSHGVLSGRDRLDGIALQSDARVSPSLYGGLLLDLYGNPLGVLIAAVAEGGAEDDTSWYDSGIAFAIPTNAIRKNLDRMRAGEAIKKGLLGIVAKSKDPYENNTEIAAIRLRSPAELAGLEAGDQVISVADEKVRRQQEIRQVLGRFDAGDTIAVQVERDGNPIRVELTLTESIPPLNPQRLGVVVTNQNSKEPGDEPTDAKEVVVKQIIEGTPADGKLEIGDVLLKLGQVELDEVNSLRRQMISAEPGTSLDIQIRRDGEESVVDVTPASVADSEIAELPTEFANKDAAWTIEELRLPDAANAAGVLVPSDEDDRSRLGLLVLVLNPGKGAPKDVLVKWKEAAGRAGVVVCAVAPESNERWQPKEIDTVARFVASIEKTQPIASSAVAIAASGALTGSKAGAADSMALAVAMSASRTFSGVAISAETRPPAVRLRENDAESSLQLLLPIGRNDDLPTWVPTLTKSGYPVQRGGEVEHGKLLRWVRLLQAI</sequence>
<dbReference type="AlphaFoldDB" id="A0A5C5YWS4"/>
<dbReference type="InterPro" id="IPR001478">
    <property type="entry name" value="PDZ"/>
</dbReference>
<evidence type="ECO:0000256" key="3">
    <source>
        <dbReference type="ARBA" id="ARBA00022801"/>
    </source>
</evidence>
<dbReference type="PANTHER" id="PTHR22939">
    <property type="entry name" value="SERINE PROTEASE FAMILY S1C HTRA-RELATED"/>
    <property type="match status" value="1"/>
</dbReference>
<reference evidence="5 6" key="1">
    <citation type="submission" date="2019-02" db="EMBL/GenBank/DDBJ databases">
        <title>Deep-cultivation of Planctomycetes and their phenomic and genomic characterization uncovers novel biology.</title>
        <authorList>
            <person name="Wiegand S."/>
            <person name="Jogler M."/>
            <person name="Boedeker C."/>
            <person name="Pinto D."/>
            <person name="Vollmers J."/>
            <person name="Rivas-Marin E."/>
            <person name="Kohn T."/>
            <person name="Peeters S.H."/>
            <person name="Heuer A."/>
            <person name="Rast P."/>
            <person name="Oberbeckmann S."/>
            <person name="Bunk B."/>
            <person name="Jeske O."/>
            <person name="Meyerdierks A."/>
            <person name="Storesund J.E."/>
            <person name="Kallscheuer N."/>
            <person name="Luecker S."/>
            <person name="Lage O.M."/>
            <person name="Pohl T."/>
            <person name="Merkel B.J."/>
            <person name="Hornburger P."/>
            <person name="Mueller R.-W."/>
            <person name="Bruemmer F."/>
            <person name="Labrenz M."/>
            <person name="Spormann A.M."/>
            <person name="Op Den Camp H."/>
            <person name="Overmann J."/>
            <person name="Amann R."/>
            <person name="Jetten M.S.M."/>
            <person name="Mascher T."/>
            <person name="Medema M.H."/>
            <person name="Devos D.P."/>
            <person name="Kaster A.-K."/>
            <person name="Ovreas L."/>
            <person name="Rohde M."/>
            <person name="Galperin M.Y."/>
            <person name="Jogler C."/>
        </authorList>
    </citation>
    <scope>NUCLEOTIDE SEQUENCE [LARGE SCALE GENOMIC DNA]</scope>
    <source>
        <strain evidence="5 6">CA13</strain>
    </source>
</reference>
<keyword evidence="6" id="KW-1185">Reference proteome</keyword>
<dbReference type="Gene3D" id="2.40.10.120">
    <property type="match status" value="1"/>
</dbReference>
<dbReference type="EMBL" id="SJPJ01000001">
    <property type="protein sequence ID" value="TWT79003.1"/>
    <property type="molecule type" value="Genomic_DNA"/>
</dbReference>
<comment type="caution">
    <text evidence="5">The sequence shown here is derived from an EMBL/GenBank/DDBJ whole genome shotgun (WGS) entry which is preliminary data.</text>
</comment>
<accession>A0A5C5YWS4</accession>
<dbReference type="Gene3D" id="2.30.42.10">
    <property type="match status" value="2"/>
</dbReference>
<proteinExistence type="inferred from homology"/>
<dbReference type="PANTHER" id="PTHR22939:SF129">
    <property type="entry name" value="SERINE PROTEASE HTRA2, MITOCHONDRIAL"/>
    <property type="match status" value="1"/>
</dbReference>
<dbReference type="SMART" id="SM00228">
    <property type="entry name" value="PDZ"/>
    <property type="match status" value="2"/>
</dbReference>
<dbReference type="GO" id="GO:0042597">
    <property type="term" value="C:periplasmic space"/>
    <property type="evidence" value="ECO:0007669"/>
    <property type="project" value="TreeGrafter"/>
</dbReference>
<evidence type="ECO:0000259" key="4">
    <source>
        <dbReference type="PROSITE" id="PS50106"/>
    </source>
</evidence>
<evidence type="ECO:0000313" key="6">
    <source>
        <dbReference type="Proteomes" id="UP000315010"/>
    </source>
</evidence>
<dbReference type="InterPro" id="IPR009003">
    <property type="entry name" value="Peptidase_S1_PA"/>
</dbReference>
<dbReference type="SUPFAM" id="SSF50156">
    <property type="entry name" value="PDZ domain-like"/>
    <property type="match status" value="2"/>
</dbReference>
<organism evidence="5 6">
    <name type="scientific">Novipirellula herctigrandis</name>
    <dbReference type="NCBI Taxonomy" id="2527986"/>
    <lineage>
        <taxon>Bacteria</taxon>
        <taxon>Pseudomonadati</taxon>
        <taxon>Planctomycetota</taxon>
        <taxon>Planctomycetia</taxon>
        <taxon>Pirellulales</taxon>
        <taxon>Pirellulaceae</taxon>
        <taxon>Novipirellula</taxon>
    </lineage>
</organism>
<evidence type="ECO:0000256" key="2">
    <source>
        <dbReference type="ARBA" id="ARBA00022670"/>
    </source>
</evidence>
<comment type="similarity">
    <text evidence="1">Belongs to the peptidase S1C family.</text>
</comment>
<keyword evidence="3 5" id="KW-0378">Hydrolase</keyword>
<dbReference type="SUPFAM" id="SSF50494">
    <property type="entry name" value="Trypsin-like serine proteases"/>
    <property type="match status" value="1"/>
</dbReference>
<protein>
    <submittedName>
        <fullName evidence="5">Periplasmic serine endoprotease DegP</fullName>
        <ecNumber evidence="5">3.4.21.107</ecNumber>
    </submittedName>
</protein>
<name>A0A5C5YWS4_9BACT</name>
<dbReference type="Proteomes" id="UP000315010">
    <property type="component" value="Unassembled WGS sequence"/>
</dbReference>
<dbReference type="GO" id="GO:0006515">
    <property type="term" value="P:protein quality control for misfolded or incompletely synthesized proteins"/>
    <property type="evidence" value="ECO:0007669"/>
    <property type="project" value="TreeGrafter"/>
</dbReference>
<evidence type="ECO:0000256" key="1">
    <source>
        <dbReference type="ARBA" id="ARBA00010541"/>
    </source>
</evidence>
<dbReference type="Pfam" id="PF13180">
    <property type="entry name" value="PDZ_2"/>
    <property type="match status" value="2"/>
</dbReference>
<dbReference type="Pfam" id="PF13365">
    <property type="entry name" value="Trypsin_2"/>
    <property type="match status" value="1"/>
</dbReference>
<dbReference type="EC" id="3.4.21.107" evidence="5"/>
<dbReference type="PROSITE" id="PS50106">
    <property type="entry name" value="PDZ"/>
    <property type="match status" value="1"/>
</dbReference>
<dbReference type="RefSeq" id="WP_146394215.1">
    <property type="nucleotide sequence ID" value="NZ_SJPJ01000001.1"/>
</dbReference>
<gene>
    <name evidence="5" type="primary">degP_1</name>
    <name evidence="5" type="ORF">CA13_04000</name>
</gene>
<dbReference type="GO" id="GO:0004252">
    <property type="term" value="F:serine-type endopeptidase activity"/>
    <property type="evidence" value="ECO:0007669"/>
    <property type="project" value="InterPro"/>
</dbReference>